<dbReference type="PROSITE" id="PS51186">
    <property type="entry name" value="GNAT"/>
    <property type="match status" value="1"/>
</dbReference>
<dbReference type="SUPFAM" id="SSF55729">
    <property type="entry name" value="Acyl-CoA N-acyltransferases (Nat)"/>
    <property type="match status" value="1"/>
</dbReference>
<dbReference type="Pfam" id="PF00583">
    <property type="entry name" value="Acetyltransf_1"/>
    <property type="match status" value="1"/>
</dbReference>
<dbReference type="InterPro" id="IPR000182">
    <property type="entry name" value="GNAT_dom"/>
</dbReference>
<evidence type="ECO:0000313" key="3">
    <source>
        <dbReference type="Proteomes" id="UP000526125"/>
    </source>
</evidence>
<dbReference type="Proteomes" id="UP000526125">
    <property type="component" value="Unassembled WGS sequence"/>
</dbReference>
<reference evidence="2 3" key="1">
    <citation type="submission" date="2020-05" db="EMBL/GenBank/DDBJ databases">
        <title>Genome Sequencing of Type Strains.</title>
        <authorList>
            <person name="Lemaire J.F."/>
            <person name="Inderbitzin P."/>
            <person name="Gregorio O.A."/>
            <person name="Collins S.B."/>
            <person name="Wespe N."/>
            <person name="Knight-Connoni V."/>
        </authorList>
    </citation>
    <scope>NUCLEOTIDE SEQUENCE [LARGE SCALE GENOMIC DNA]</scope>
    <source>
        <strain evidence="2 3">LMG 21957</strain>
    </source>
</reference>
<name>A0A7Y6C398_9BACL</name>
<protein>
    <submittedName>
        <fullName evidence="2">GNAT family N-acetyltransferase</fullName>
    </submittedName>
</protein>
<dbReference type="EMBL" id="JABMCB010000206">
    <property type="protein sequence ID" value="NUU79827.1"/>
    <property type="molecule type" value="Genomic_DNA"/>
</dbReference>
<evidence type="ECO:0000313" key="2">
    <source>
        <dbReference type="EMBL" id="NUU79827.1"/>
    </source>
</evidence>
<keyword evidence="2" id="KW-0808">Transferase</keyword>
<dbReference type="AlphaFoldDB" id="A0A7Y6C398"/>
<accession>A0A7Y6C398</accession>
<organism evidence="2 3">
    <name type="scientific">Paenibacillus xylanilyticus</name>
    <dbReference type="NCBI Taxonomy" id="248903"/>
    <lineage>
        <taxon>Bacteria</taxon>
        <taxon>Bacillati</taxon>
        <taxon>Bacillota</taxon>
        <taxon>Bacilli</taxon>
        <taxon>Bacillales</taxon>
        <taxon>Paenibacillaceae</taxon>
        <taxon>Paenibacillus</taxon>
    </lineage>
</organism>
<dbReference type="RefSeq" id="WP_175399390.1">
    <property type="nucleotide sequence ID" value="NZ_JABMCB010000206.1"/>
</dbReference>
<proteinExistence type="predicted"/>
<dbReference type="InterPro" id="IPR016181">
    <property type="entry name" value="Acyl_CoA_acyltransferase"/>
</dbReference>
<comment type="caution">
    <text evidence="2">The sequence shown here is derived from an EMBL/GenBank/DDBJ whole genome shotgun (WGS) entry which is preliminary data.</text>
</comment>
<keyword evidence="3" id="KW-1185">Reference proteome</keyword>
<sequence length="160" mass="18076">MEKLIHLTMYHERYDEALARFSLTGEQFTFTALPAEVIEEAISNPDKFPIVILKEETPVGFFILHKNSEYAEGKRYSSAILIRALSITLEHQGKGYALAAMNALTPLLQQIDPEMKEVILAVNEQNVAAQSLYLKAGFRDTGIRRIGAHGLQFVFHRKVD</sequence>
<dbReference type="GO" id="GO:0016747">
    <property type="term" value="F:acyltransferase activity, transferring groups other than amino-acyl groups"/>
    <property type="evidence" value="ECO:0007669"/>
    <property type="project" value="InterPro"/>
</dbReference>
<feature type="domain" description="N-acetyltransferase" evidence="1">
    <location>
        <begin position="7"/>
        <end position="160"/>
    </location>
</feature>
<dbReference type="Gene3D" id="3.40.630.30">
    <property type="match status" value="1"/>
</dbReference>
<gene>
    <name evidence="2" type="ORF">HP552_32070</name>
</gene>
<evidence type="ECO:0000259" key="1">
    <source>
        <dbReference type="PROSITE" id="PS51186"/>
    </source>
</evidence>